<feature type="transmembrane region" description="Helical" evidence="1">
    <location>
        <begin position="61"/>
        <end position="78"/>
    </location>
</feature>
<keyword evidence="1" id="KW-0812">Transmembrane</keyword>
<dbReference type="RefSeq" id="WP_264136256.1">
    <property type="nucleotide sequence ID" value="NZ_JAOYOD010000001.1"/>
</dbReference>
<proteinExistence type="predicted"/>
<keyword evidence="3" id="KW-1185">Reference proteome</keyword>
<dbReference type="EMBL" id="JAOYOD010000001">
    <property type="protein sequence ID" value="MCV9385467.1"/>
    <property type="molecule type" value="Genomic_DNA"/>
</dbReference>
<accession>A0ABT3CP89</accession>
<feature type="transmembrane region" description="Helical" evidence="1">
    <location>
        <begin position="7"/>
        <end position="25"/>
    </location>
</feature>
<organism evidence="2 3">
    <name type="scientific">Reichenbachiella ulvae</name>
    <dbReference type="NCBI Taxonomy" id="2980104"/>
    <lineage>
        <taxon>Bacteria</taxon>
        <taxon>Pseudomonadati</taxon>
        <taxon>Bacteroidota</taxon>
        <taxon>Cytophagia</taxon>
        <taxon>Cytophagales</taxon>
        <taxon>Reichenbachiellaceae</taxon>
        <taxon>Reichenbachiella</taxon>
    </lineage>
</organism>
<dbReference type="Proteomes" id="UP001300692">
    <property type="component" value="Unassembled WGS sequence"/>
</dbReference>
<keyword evidence="1" id="KW-1133">Transmembrane helix</keyword>
<evidence type="ECO:0000256" key="1">
    <source>
        <dbReference type="SAM" id="Phobius"/>
    </source>
</evidence>
<evidence type="ECO:0000313" key="2">
    <source>
        <dbReference type="EMBL" id="MCV9385467.1"/>
    </source>
</evidence>
<protein>
    <submittedName>
        <fullName evidence="2">Uncharacterized protein</fullName>
    </submittedName>
</protein>
<gene>
    <name evidence="2" type="ORF">N7U62_02275</name>
</gene>
<comment type="caution">
    <text evidence="2">The sequence shown here is derived from an EMBL/GenBank/DDBJ whole genome shotgun (WGS) entry which is preliminary data.</text>
</comment>
<evidence type="ECO:0000313" key="3">
    <source>
        <dbReference type="Proteomes" id="UP001300692"/>
    </source>
</evidence>
<feature type="transmembrane region" description="Helical" evidence="1">
    <location>
        <begin position="31"/>
        <end position="49"/>
    </location>
</feature>
<name>A0ABT3CP89_9BACT</name>
<keyword evidence="1" id="KW-0472">Membrane</keyword>
<sequence length="82" mass="9319">MSTTLVLPRMVSFLVSLIVAVFWYWVFYDHLYMLAATYCLSAVVISNVLEPKKKRLAKHFGSIMLLLSALTIFAYAIVNDLS</sequence>
<reference evidence="2 3" key="1">
    <citation type="submission" date="2022-10" db="EMBL/GenBank/DDBJ databases">
        <title>Comparative genomics and taxonomic characterization of three novel marine species of genus Reichenbachiella exhibiting antioxidant and polysaccharide degradation activities.</title>
        <authorList>
            <person name="Muhammad N."/>
            <person name="Lee Y.-J."/>
            <person name="Ko J."/>
            <person name="Kim S.-G."/>
        </authorList>
    </citation>
    <scope>NUCLEOTIDE SEQUENCE [LARGE SCALE GENOMIC DNA]</scope>
    <source>
        <strain evidence="2 3">ABR2-5</strain>
    </source>
</reference>